<name>A0ABT3Z5C4_9HYPH</name>
<keyword evidence="3" id="KW-1185">Reference proteome</keyword>
<keyword evidence="1" id="KW-0732">Signal</keyword>
<proteinExistence type="predicted"/>
<feature type="signal peptide" evidence="1">
    <location>
        <begin position="1"/>
        <end position="39"/>
    </location>
</feature>
<feature type="chain" id="PRO_5045760535" evidence="1">
    <location>
        <begin position="40"/>
        <end position="140"/>
    </location>
</feature>
<organism evidence="2 3">
    <name type="scientific">Hoeflea algicola</name>
    <dbReference type="NCBI Taxonomy" id="2983763"/>
    <lineage>
        <taxon>Bacteria</taxon>
        <taxon>Pseudomonadati</taxon>
        <taxon>Pseudomonadota</taxon>
        <taxon>Alphaproteobacteria</taxon>
        <taxon>Hyphomicrobiales</taxon>
        <taxon>Rhizobiaceae</taxon>
        <taxon>Hoeflea</taxon>
    </lineage>
</organism>
<accession>A0ABT3Z5C4</accession>
<evidence type="ECO:0000313" key="3">
    <source>
        <dbReference type="Proteomes" id="UP001073227"/>
    </source>
</evidence>
<evidence type="ECO:0000256" key="1">
    <source>
        <dbReference type="SAM" id="SignalP"/>
    </source>
</evidence>
<gene>
    <name evidence="2" type="ORF">OEG84_04355</name>
</gene>
<sequence>MTASAHKTLHRSLHRLPRLVVLSLFAAAAALAFSIAAGAAEADVVAAKFKRASDGTYRFDVSVRHADDGWEHYADKWQVRGPDGEVYGERVLAHPHDTEQPFTRSQSGIVIPDGVDAVTIRAHDIRHGWSGKELTVDLAE</sequence>
<dbReference type="EMBL" id="JAOVZR010000001">
    <property type="protein sequence ID" value="MCY0146968.1"/>
    <property type="molecule type" value="Genomic_DNA"/>
</dbReference>
<comment type="caution">
    <text evidence="2">The sequence shown here is derived from an EMBL/GenBank/DDBJ whole genome shotgun (WGS) entry which is preliminary data.</text>
</comment>
<dbReference type="Proteomes" id="UP001073227">
    <property type="component" value="Unassembled WGS sequence"/>
</dbReference>
<dbReference type="RefSeq" id="WP_267652601.1">
    <property type="nucleotide sequence ID" value="NZ_JAOVZR010000001.1"/>
</dbReference>
<protein>
    <submittedName>
        <fullName evidence="2">Uncharacterized protein</fullName>
    </submittedName>
</protein>
<evidence type="ECO:0000313" key="2">
    <source>
        <dbReference type="EMBL" id="MCY0146968.1"/>
    </source>
</evidence>
<reference evidence="2" key="1">
    <citation type="submission" date="2022-10" db="EMBL/GenBank/DDBJ databases">
        <title>Hoeflea sp. G2-23, isolated from marine algae.</title>
        <authorList>
            <person name="Kristyanto S."/>
            <person name="Kim J.M."/>
            <person name="Jeon C.O."/>
        </authorList>
    </citation>
    <scope>NUCLEOTIDE SEQUENCE</scope>
    <source>
        <strain evidence="2">G2-23</strain>
    </source>
</reference>